<dbReference type="RefSeq" id="WP_121100702.1">
    <property type="nucleotide sequence ID" value="NZ_RBII01000002.1"/>
</dbReference>
<gene>
    <name evidence="7" type="ORF">DES40_1682</name>
</gene>
<organism evidence="7 8">
    <name type="scientific">Litorimonas taeanensis</name>
    <dbReference type="NCBI Taxonomy" id="568099"/>
    <lineage>
        <taxon>Bacteria</taxon>
        <taxon>Pseudomonadati</taxon>
        <taxon>Pseudomonadota</taxon>
        <taxon>Alphaproteobacteria</taxon>
        <taxon>Maricaulales</taxon>
        <taxon>Robiginitomaculaceae</taxon>
    </lineage>
</organism>
<feature type="transmembrane region" description="Helical" evidence="6">
    <location>
        <begin position="71"/>
        <end position="95"/>
    </location>
</feature>
<keyword evidence="8" id="KW-1185">Reference proteome</keyword>
<keyword evidence="2" id="KW-1003">Cell membrane</keyword>
<sequence length="205" mass="22094">MSVDVWLALVALFFVGGLTPGPAVMLVLASSFRYGFKPALLPAMGVASANVIWLLLAASGTAVLFELYPTAMFALKILGLVVLLWMGLSTMFGPLPSLDVNADDAPRRSRLYAKGVLLQITSPMPVVYFGMLLPQFFDADLALAPQFFTMLVTITLLEMFGLSVYAAGAQWIKRLLRGPKAARIFNVLIGIIMITSGAWAVFATT</sequence>
<evidence type="ECO:0000256" key="1">
    <source>
        <dbReference type="ARBA" id="ARBA00004651"/>
    </source>
</evidence>
<feature type="transmembrane region" description="Helical" evidence="6">
    <location>
        <begin position="184"/>
        <end position="202"/>
    </location>
</feature>
<comment type="subcellular location">
    <subcellularLocation>
        <location evidence="1">Cell membrane</location>
        <topology evidence="1">Multi-pass membrane protein</topology>
    </subcellularLocation>
</comment>
<evidence type="ECO:0000313" key="8">
    <source>
        <dbReference type="Proteomes" id="UP000282211"/>
    </source>
</evidence>
<comment type="caution">
    <text evidence="7">The sequence shown here is derived from an EMBL/GenBank/DDBJ whole genome shotgun (WGS) entry which is preliminary data.</text>
</comment>
<dbReference type="Proteomes" id="UP000282211">
    <property type="component" value="Unassembled WGS sequence"/>
</dbReference>
<evidence type="ECO:0000256" key="6">
    <source>
        <dbReference type="SAM" id="Phobius"/>
    </source>
</evidence>
<dbReference type="EMBL" id="RBII01000002">
    <property type="protein sequence ID" value="RKQ68907.1"/>
    <property type="molecule type" value="Genomic_DNA"/>
</dbReference>
<evidence type="ECO:0000313" key="7">
    <source>
        <dbReference type="EMBL" id="RKQ68907.1"/>
    </source>
</evidence>
<evidence type="ECO:0000256" key="2">
    <source>
        <dbReference type="ARBA" id="ARBA00022475"/>
    </source>
</evidence>
<feature type="transmembrane region" description="Helical" evidence="6">
    <location>
        <begin position="116"/>
        <end position="137"/>
    </location>
</feature>
<dbReference type="AlphaFoldDB" id="A0A420WD19"/>
<evidence type="ECO:0000256" key="4">
    <source>
        <dbReference type="ARBA" id="ARBA00022989"/>
    </source>
</evidence>
<reference evidence="7 8" key="1">
    <citation type="submission" date="2018-10" db="EMBL/GenBank/DDBJ databases">
        <title>Genomic Encyclopedia of Type Strains, Phase IV (KMG-IV): sequencing the most valuable type-strain genomes for metagenomic binning, comparative biology and taxonomic classification.</title>
        <authorList>
            <person name="Goeker M."/>
        </authorList>
    </citation>
    <scope>NUCLEOTIDE SEQUENCE [LARGE SCALE GENOMIC DNA]</scope>
    <source>
        <strain evidence="7 8">DSM 22008</strain>
    </source>
</reference>
<dbReference type="InParanoid" id="A0A420WD19"/>
<dbReference type="FunCoup" id="A0A420WD19">
    <property type="interactions" value="105"/>
</dbReference>
<dbReference type="GO" id="GO:0005886">
    <property type="term" value="C:plasma membrane"/>
    <property type="evidence" value="ECO:0007669"/>
    <property type="project" value="UniProtKB-SubCell"/>
</dbReference>
<keyword evidence="5 6" id="KW-0472">Membrane</keyword>
<protein>
    <submittedName>
        <fullName evidence="7">Threonine/homoserine/homoserine lactone efflux protein</fullName>
    </submittedName>
</protein>
<feature type="transmembrane region" description="Helical" evidence="6">
    <location>
        <begin position="6"/>
        <end position="28"/>
    </location>
</feature>
<feature type="transmembrane region" description="Helical" evidence="6">
    <location>
        <begin position="40"/>
        <end position="65"/>
    </location>
</feature>
<dbReference type="Pfam" id="PF01810">
    <property type="entry name" value="LysE"/>
    <property type="match status" value="1"/>
</dbReference>
<dbReference type="PANTHER" id="PTHR30086">
    <property type="entry name" value="ARGININE EXPORTER PROTEIN ARGO"/>
    <property type="match status" value="1"/>
</dbReference>
<keyword evidence="4 6" id="KW-1133">Transmembrane helix</keyword>
<keyword evidence="3 6" id="KW-0812">Transmembrane</keyword>
<dbReference type="GO" id="GO:0015171">
    <property type="term" value="F:amino acid transmembrane transporter activity"/>
    <property type="evidence" value="ECO:0007669"/>
    <property type="project" value="TreeGrafter"/>
</dbReference>
<dbReference type="OrthoDB" id="9804822at2"/>
<name>A0A420WD19_9PROT</name>
<evidence type="ECO:0000256" key="5">
    <source>
        <dbReference type="ARBA" id="ARBA00023136"/>
    </source>
</evidence>
<dbReference type="InterPro" id="IPR001123">
    <property type="entry name" value="LeuE-type"/>
</dbReference>
<evidence type="ECO:0000256" key="3">
    <source>
        <dbReference type="ARBA" id="ARBA00022692"/>
    </source>
</evidence>
<accession>A0A420WD19</accession>
<feature type="transmembrane region" description="Helical" evidence="6">
    <location>
        <begin position="149"/>
        <end position="172"/>
    </location>
</feature>
<dbReference type="PANTHER" id="PTHR30086:SF20">
    <property type="entry name" value="ARGININE EXPORTER PROTEIN ARGO-RELATED"/>
    <property type="match status" value="1"/>
</dbReference>
<proteinExistence type="predicted"/>